<sequence>MNELISIVVPMYFEEEVAEECYKRLTHVMTTNKFNYELVFVNDGSTDRTLDILVELASKDENVKVINFSRNFGHQNAVTAGIDFAKGDAIVIIDADLQDPPELIPDLVAKWREGFDVVYAKRKKRKGETWFKLLTAKWFYKFLNYMSDIEIPKDTGDFRLIDRKVAAVFRKMTERNRFIRGMISWIGFKQTYIEYERDERFAGETKYPLKKMLKFASDGIIAFSTKPLRIVTWIGFYSVVLSFLVLLYSLVVKLFDLGDVQAGWTSIMVAITFFGGVQLLGLGIVGQYIARIYDESKNRPVYIVKDVYNVENDIKIESEPKVEQSTHHDR</sequence>
<name>A0ABX0A5A7_9BACI</name>
<organism evidence="9 10">
    <name type="scientific">Pallidibacillus pasinlerensis</name>
    <dbReference type="NCBI Taxonomy" id="2703818"/>
    <lineage>
        <taxon>Bacteria</taxon>
        <taxon>Bacillati</taxon>
        <taxon>Bacillota</taxon>
        <taxon>Bacilli</taxon>
        <taxon>Bacillales</taxon>
        <taxon>Bacillaceae</taxon>
        <taxon>Pallidibacillus</taxon>
    </lineage>
</organism>
<evidence type="ECO:0000256" key="7">
    <source>
        <dbReference type="SAM" id="Phobius"/>
    </source>
</evidence>
<evidence type="ECO:0000256" key="1">
    <source>
        <dbReference type="ARBA" id="ARBA00004141"/>
    </source>
</evidence>
<reference evidence="9 10" key="1">
    <citation type="submission" date="2020-01" db="EMBL/GenBank/DDBJ databases">
        <title>A novel Bacillus sp. from Pasinler.</title>
        <authorList>
            <person name="Adiguzel A."/>
            <person name="Ay H."/>
            <person name="Baltaci M.O."/>
        </authorList>
    </citation>
    <scope>NUCLEOTIDE SEQUENCE [LARGE SCALE GENOMIC DNA]</scope>
    <source>
        <strain evidence="9 10">P1</strain>
    </source>
</reference>
<keyword evidence="2" id="KW-0328">Glycosyltransferase</keyword>
<comment type="subcellular location">
    <subcellularLocation>
        <location evidence="1">Membrane</location>
        <topology evidence="1">Multi-pass membrane protein</topology>
    </subcellularLocation>
</comment>
<keyword evidence="4 7" id="KW-0812">Transmembrane</keyword>
<protein>
    <submittedName>
        <fullName evidence="9">Glycosyltransferase family 2 protein</fullName>
    </submittedName>
</protein>
<evidence type="ECO:0000256" key="4">
    <source>
        <dbReference type="ARBA" id="ARBA00022692"/>
    </source>
</evidence>
<gene>
    <name evidence="9" type="ORF">GW534_07980</name>
</gene>
<dbReference type="InterPro" id="IPR029044">
    <property type="entry name" value="Nucleotide-diphossugar_trans"/>
</dbReference>
<dbReference type="SUPFAM" id="SSF53448">
    <property type="entry name" value="Nucleotide-diphospho-sugar transferases"/>
    <property type="match status" value="1"/>
</dbReference>
<dbReference type="CDD" id="cd04187">
    <property type="entry name" value="DPM1_like_bac"/>
    <property type="match status" value="1"/>
</dbReference>
<evidence type="ECO:0000259" key="8">
    <source>
        <dbReference type="Pfam" id="PF00535"/>
    </source>
</evidence>
<dbReference type="EMBL" id="JAACYS010000030">
    <property type="protein sequence ID" value="NCU17694.1"/>
    <property type="molecule type" value="Genomic_DNA"/>
</dbReference>
<dbReference type="InterPro" id="IPR050256">
    <property type="entry name" value="Glycosyltransferase_2"/>
</dbReference>
<dbReference type="PANTHER" id="PTHR48090">
    <property type="entry name" value="UNDECAPRENYL-PHOSPHATE 4-DEOXY-4-FORMAMIDO-L-ARABINOSE TRANSFERASE-RELATED"/>
    <property type="match status" value="1"/>
</dbReference>
<proteinExistence type="predicted"/>
<comment type="caution">
    <text evidence="9">The sequence shown here is derived from an EMBL/GenBank/DDBJ whole genome shotgun (WGS) entry which is preliminary data.</text>
</comment>
<evidence type="ECO:0000313" key="9">
    <source>
        <dbReference type="EMBL" id="NCU17694.1"/>
    </source>
</evidence>
<keyword evidence="6 7" id="KW-0472">Membrane</keyword>
<dbReference type="InterPro" id="IPR001173">
    <property type="entry name" value="Glyco_trans_2-like"/>
</dbReference>
<dbReference type="Proteomes" id="UP000743899">
    <property type="component" value="Unassembled WGS sequence"/>
</dbReference>
<feature type="transmembrane region" description="Helical" evidence="7">
    <location>
        <begin position="263"/>
        <end position="290"/>
    </location>
</feature>
<keyword evidence="3" id="KW-0808">Transferase</keyword>
<keyword evidence="10" id="KW-1185">Reference proteome</keyword>
<evidence type="ECO:0000313" key="10">
    <source>
        <dbReference type="Proteomes" id="UP000743899"/>
    </source>
</evidence>
<evidence type="ECO:0000256" key="5">
    <source>
        <dbReference type="ARBA" id="ARBA00022989"/>
    </source>
</evidence>
<dbReference type="Pfam" id="PF00535">
    <property type="entry name" value="Glycos_transf_2"/>
    <property type="match status" value="1"/>
</dbReference>
<accession>A0ABX0A5A7</accession>
<feature type="transmembrane region" description="Helical" evidence="7">
    <location>
        <begin position="230"/>
        <end position="251"/>
    </location>
</feature>
<evidence type="ECO:0000256" key="2">
    <source>
        <dbReference type="ARBA" id="ARBA00022676"/>
    </source>
</evidence>
<dbReference type="PANTHER" id="PTHR48090:SF1">
    <property type="entry name" value="PROPHAGE BACTOPRENOL GLUCOSYL TRANSFERASE HOMOLOG"/>
    <property type="match status" value="1"/>
</dbReference>
<keyword evidence="5 7" id="KW-1133">Transmembrane helix</keyword>
<dbReference type="RefSeq" id="WP_161920525.1">
    <property type="nucleotide sequence ID" value="NZ_JAACYS010000030.1"/>
</dbReference>
<feature type="domain" description="Glycosyltransferase 2-like" evidence="8">
    <location>
        <begin position="6"/>
        <end position="166"/>
    </location>
</feature>
<evidence type="ECO:0000256" key="3">
    <source>
        <dbReference type="ARBA" id="ARBA00022679"/>
    </source>
</evidence>
<evidence type="ECO:0000256" key="6">
    <source>
        <dbReference type="ARBA" id="ARBA00023136"/>
    </source>
</evidence>
<dbReference type="Gene3D" id="3.90.550.10">
    <property type="entry name" value="Spore Coat Polysaccharide Biosynthesis Protein SpsA, Chain A"/>
    <property type="match status" value="1"/>
</dbReference>